<name>A0A5D2ZGB9_GOSMU</name>
<reference evidence="1 2" key="1">
    <citation type="submission" date="2019-07" db="EMBL/GenBank/DDBJ databases">
        <title>WGS assembly of Gossypium mustelinum.</title>
        <authorList>
            <person name="Chen Z.J."/>
            <person name="Sreedasyam A."/>
            <person name="Ando A."/>
            <person name="Song Q."/>
            <person name="De L."/>
            <person name="Hulse-Kemp A."/>
            <person name="Ding M."/>
            <person name="Ye W."/>
            <person name="Kirkbride R."/>
            <person name="Jenkins J."/>
            <person name="Plott C."/>
            <person name="Lovell J."/>
            <person name="Lin Y.-M."/>
            <person name="Vaughn R."/>
            <person name="Liu B."/>
            <person name="Li W."/>
            <person name="Simpson S."/>
            <person name="Scheffler B."/>
            <person name="Saski C."/>
            <person name="Grover C."/>
            <person name="Hu G."/>
            <person name="Conover J."/>
            <person name="Carlson J."/>
            <person name="Shu S."/>
            <person name="Boston L."/>
            <person name="Williams M."/>
            <person name="Peterson D."/>
            <person name="Mcgee K."/>
            <person name="Jones D."/>
            <person name="Wendel J."/>
            <person name="Stelly D."/>
            <person name="Grimwood J."/>
            <person name="Schmutz J."/>
        </authorList>
    </citation>
    <scope>NUCLEOTIDE SEQUENCE [LARGE SCALE GENOMIC DNA]</scope>
    <source>
        <strain evidence="1">1408120.09</strain>
    </source>
</reference>
<evidence type="ECO:0000313" key="1">
    <source>
        <dbReference type="EMBL" id="TYJ37865.1"/>
    </source>
</evidence>
<dbReference type="AlphaFoldDB" id="A0A5D2ZGB9"/>
<evidence type="ECO:0000313" key="2">
    <source>
        <dbReference type="Proteomes" id="UP000323597"/>
    </source>
</evidence>
<keyword evidence="2" id="KW-1185">Reference proteome</keyword>
<proteinExistence type="predicted"/>
<gene>
    <name evidence="1" type="ORF">E1A91_A05G404900v1</name>
</gene>
<dbReference type="Proteomes" id="UP000323597">
    <property type="component" value="Chromosome A05"/>
</dbReference>
<sequence length="48" mass="5514">MPSVSDSNAGICWWSDGLQLEQVSRKEACHHMICFLRTIPRFKISFMG</sequence>
<protein>
    <submittedName>
        <fullName evidence="1">Uncharacterized protein</fullName>
    </submittedName>
</protein>
<dbReference type="EMBL" id="CM017640">
    <property type="protein sequence ID" value="TYJ37865.1"/>
    <property type="molecule type" value="Genomic_DNA"/>
</dbReference>
<accession>A0A5D2ZGB9</accession>
<organism evidence="1 2">
    <name type="scientific">Gossypium mustelinum</name>
    <name type="common">Cotton</name>
    <name type="synonym">Gossypium caicoense</name>
    <dbReference type="NCBI Taxonomy" id="34275"/>
    <lineage>
        <taxon>Eukaryota</taxon>
        <taxon>Viridiplantae</taxon>
        <taxon>Streptophyta</taxon>
        <taxon>Embryophyta</taxon>
        <taxon>Tracheophyta</taxon>
        <taxon>Spermatophyta</taxon>
        <taxon>Magnoliopsida</taxon>
        <taxon>eudicotyledons</taxon>
        <taxon>Gunneridae</taxon>
        <taxon>Pentapetalae</taxon>
        <taxon>rosids</taxon>
        <taxon>malvids</taxon>
        <taxon>Malvales</taxon>
        <taxon>Malvaceae</taxon>
        <taxon>Malvoideae</taxon>
        <taxon>Gossypium</taxon>
    </lineage>
</organism>